<dbReference type="Gene3D" id="3.30.300.180">
    <property type="match status" value="1"/>
</dbReference>
<evidence type="ECO:0000259" key="12">
    <source>
        <dbReference type="SMART" id="SM00382"/>
    </source>
</evidence>
<keyword evidence="2 8" id="KW-0963">Cytoplasm</keyword>
<dbReference type="PANTHER" id="PTHR30050:SF2">
    <property type="entry name" value="CHROMOSOMAL REPLICATION INITIATOR PROTEIN DNAA"/>
    <property type="match status" value="1"/>
</dbReference>
<protein>
    <recommendedName>
        <fullName evidence="8 9">Chromosomal replication initiator protein DnaA</fullName>
    </recommendedName>
</protein>
<dbReference type="CDD" id="cd06571">
    <property type="entry name" value="Bac_DnaA_C"/>
    <property type="match status" value="1"/>
</dbReference>
<evidence type="ECO:0000259" key="13">
    <source>
        <dbReference type="SMART" id="SM00760"/>
    </source>
</evidence>
<sequence length="457" mass="52136">MDNLKSYPQLVPVFQDIENIIGRDTYDMWLRPAQLTYKENVLTILLPNQFWGKTIRERYEHIIKDAFLKHLGADITVVYTVSQQQSAPVINSAESILSTLPPAQNSTATKRNQFAARLNTSYTFENFIESPSNRFAYKAAQAAALKMGNRENNPLVIYSSPGLGKTHLLHALGNKIIENNPNAKVLYMSGEEFVSEYIEALQNKSSESFRKKYRSLDCFLMDDIQFVSGKEQCTIEFFNTFNALFESRKQIVLSSDRTPQQLEWDERLSSRLLSGIIAEIKRPSLETRIAILRQKRDSNGFNIGDDVISFIAEGIQSNVRELEGSLLRLKAYCDMQGITPTIPVAKELLSDILVTENTLSINVNVIKKIVAKHYNIRMEDFNSKRKTQSIAWPRQIAMFLTTELTDLSLPEIGREFNRDHSTVVHARDLIKNKIETDPFFAAEINQIILDIKAVDKK</sequence>
<dbReference type="InterPro" id="IPR010921">
    <property type="entry name" value="Trp_repressor/repl_initiator"/>
</dbReference>
<dbReference type="InterPro" id="IPR001957">
    <property type="entry name" value="Chromosome_initiator_DnaA"/>
</dbReference>
<evidence type="ECO:0000256" key="7">
    <source>
        <dbReference type="ARBA" id="ARBA00023125"/>
    </source>
</evidence>
<dbReference type="EMBL" id="SUVG01000003">
    <property type="protein sequence ID" value="MBE6421025.1"/>
    <property type="molecule type" value="Genomic_DNA"/>
</dbReference>
<dbReference type="InterPro" id="IPR020591">
    <property type="entry name" value="Chromosome_initiator_DnaA-like"/>
</dbReference>
<dbReference type="PANTHER" id="PTHR30050">
    <property type="entry name" value="CHROMOSOMAL REPLICATION INITIATOR PROTEIN DNAA"/>
    <property type="match status" value="1"/>
</dbReference>
<keyword evidence="3 8" id="KW-0235">DNA replication</keyword>
<dbReference type="GO" id="GO:0003688">
    <property type="term" value="F:DNA replication origin binding"/>
    <property type="evidence" value="ECO:0007669"/>
    <property type="project" value="UniProtKB-UniRule"/>
</dbReference>
<feature type="binding site" evidence="8">
    <location>
        <position position="164"/>
    </location>
    <ligand>
        <name>ATP</name>
        <dbReference type="ChEBI" id="CHEBI:30616"/>
    </ligand>
</feature>
<name>A0A928DQB3_9BACT</name>
<feature type="domain" description="Chromosomal replication initiator DnaA C-terminal" evidence="13">
    <location>
        <begin position="362"/>
        <end position="430"/>
    </location>
</feature>
<dbReference type="Gene3D" id="3.40.50.300">
    <property type="entry name" value="P-loop containing nucleotide triphosphate hydrolases"/>
    <property type="match status" value="1"/>
</dbReference>
<dbReference type="SUPFAM" id="SSF52540">
    <property type="entry name" value="P-loop containing nucleoside triphosphate hydrolases"/>
    <property type="match status" value="1"/>
</dbReference>
<evidence type="ECO:0000256" key="8">
    <source>
        <dbReference type="HAMAP-Rule" id="MF_00377"/>
    </source>
</evidence>
<keyword evidence="7 8" id="KW-0238">DNA-binding</keyword>
<comment type="subcellular location">
    <subcellularLocation>
        <location evidence="8">Cytoplasm</location>
    </subcellularLocation>
</comment>
<evidence type="ECO:0000256" key="11">
    <source>
        <dbReference type="RuleBase" id="RU004227"/>
    </source>
</evidence>
<dbReference type="Gene3D" id="1.10.1750.10">
    <property type="match status" value="1"/>
</dbReference>
<comment type="similarity">
    <text evidence="1 8 11">Belongs to the DnaA family.</text>
</comment>
<comment type="function">
    <text evidence="8 10">Plays an essential role in the initiation and regulation of chromosomal replication. ATP-DnaA binds to the origin of replication (oriC) to initiate formation of the DNA replication initiation complex once per cell cycle. Binds the DnaA box (a 9 base pair repeat at the origin) and separates the double-stranded (ds)DNA. Forms a right-handed helical filament on oriC DNA; dsDNA binds to the exterior of the filament while single-stranded (ss)DNA is stabiized in the filament's interior. The ATP-DnaA-oriC complex binds and stabilizes one strand of the AT-rich DNA unwinding element (DUE), permitting loading of DNA polymerase. After initiation quickly degrades to an ADP-DnaA complex that is not apt for DNA replication. Binds acidic phospholipids.</text>
</comment>
<dbReference type="InterPro" id="IPR018312">
    <property type="entry name" value="Chromosome_initiator_DnaA_CS"/>
</dbReference>
<dbReference type="NCBIfam" id="TIGR00362">
    <property type="entry name" value="DnaA"/>
    <property type="match status" value="1"/>
</dbReference>
<dbReference type="Pfam" id="PF00308">
    <property type="entry name" value="Bac_DnaA"/>
    <property type="match status" value="1"/>
</dbReference>
<dbReference type="InterPro" id="IPR013159">
    <property type="entry name" value="DnaA_C"/>
</dbReference>
<dbReference type="GO" id="GO:0006275">
    <property type="term" value="P:regulation of DNA replication"/>
    <property type="evidence" value="ECO:0007669"/>
    <property type="project" value="UniProtKB-UniRule"/>
</dbReference>
<comment type="domain">
    <text evidence="8">Domain I is involved in oligomerization and binding regulators, domain II is flexibile and of varying length in different bacteria, domain III forms the AAA+ region, while domain IV binds dsDNA.</text>
</comment>
<keyword evidence="4 8" id="KW-0547">Nucleotide-binding</keyword>
<dbReference type="SUPFAM" id="SSF48295">
    <property type="entry name" value="TrpR-like"/>
    <property type="match status" value="1"/>
</dbReference>
<feature type="binding site" evidence="8">
    <location>
        <position position="166"/>
    </location>
    <ligand>
        <name>ATP</name>
        <dbReference type="ChEBI" id="CHEBI:30616"/>
    </ligand>
</feature>
<dbReference type="Proteomes" id="UP000725649">
    <property type="component" value="Unassembled WGS sequence"/>
</dbReference>
<feature type="binding site" evidence="8">
    <location>
        <position position="162"/>
    </location>
    <ligand>
        <name>ATP</name>
        <dbReference type="ChEBI" id="CHEBI:30616"/>
    </ligand>
</feature>
<dbReference type="GO" id="GO:0006270">
    <property type="term" value="P:DNA replication initiation"/>
    <property type="evidence" value="ECO:0007669"/>
    <property type="project" value="UniProtKB-UniRule"/>
</dbReference>
<dbReference type="SMART" id="SM00760">
    <property type="entry name" value="Bac_DnaA_C"/>
    <property type="match status" value="1"/>
</dbReference>
<dbReference type="InterPro" id="IPR024633">
    <property type="entry name" value="DnaA_N_dom"/>
</dbReference>
<proteinExistence type="inferred from homology"/>
<evidence type="ECO:0000256" key="5">
    <source>
        <dbReference type="ARBA" id="ARBA00022840"/>
    </source>
</evidence>
<feature type="region of interest" description="Domain III, AAA+ region" evidence="8">
    <location>
        <begin position="117"/>
        <end position="333"/>
    </location>
</feature>
<comment type="caution">
    <text evidence="14">The sequence shown here is derived from an EMBL/GenBank/DDBJ whole genome shotgun (WGS) entry which is preliminary data.</text>
</comment>
<keyword evidence="5 8" id="KW-0067">ATP-binding</keyword>
<feature type="region of interest" description="Domain IV, binds dsDNA" evidence="8">
    <location>
        <begin position="334"/>
        <end position="457"/>
    </location>
</feature>
<dbReference type="InterPro" id="IPR003593">
    <property type="entry name" value="AAA+_ATPase"/>
</dbReference>
<dbReference type="GO" id="GO:0008289">
    <property type="term" value="F:lipid binding"/>
    <property type="evidence" value="ECO:0007669"/>
    <property type="project" value="UniProtKB-KW"/>
</dbReference>
<evidence type="ECO:0000313" key="15">
    <source>
        <dbReference type="Proteomes" id="UP000725649"/>
    </source>
</evidence>
<evidence type="ECO:0000256" key="9">
    <source>
        <dbReference type="NCBIfam" id="TIGR00362"/>
    </source>
</evidence>
<comment type="subunit">
    <text evidence="8">Oligomerizes as a right-handed, spiral filament on DNA at oriC.</text>
</comment>
<dbReference type="InterPro" id="IPR038454">
    <property type="entry name" value="DnaA_N_sf"/>
</dbReference>
<accession>A0A928DQB3</accession>
<dbReference type="HAMAP" id="MF_00377">
    <property type="entry name" value="DnaA_bact"/>
    <property type="match status" value="1"/>
</dbReference>
<evidence type="ECO:0000256" key="1">
    <source>
        <dbReference type="ARBA" id="ARBA00006583"/>
    </source>
</evidence>
<dbReference type="InterPro" id="IPR013317">
    <property type="entry name" value="DnaA_dom"/>
</dbReference>
<dbReference type="AlphaFoldDB" id="A0A928DQB3"/>
<dbReference type="Gene3D" id="1.10.8.60">
    <property type="match status" value="1"/>
</dbReference>
<dbReference type="PROSITE" id="PS01008">
    <property type="entry name" value="DNAA"/>
    <property type="match status" value="1"/>
</dbReference>
<reference evidence="14" key="1">
    <citation type="submission" date="2019-04" db="EMBL/GenBank/DDBJ databases">
        <title>Evolution of Biomass-Degrading Anaerobic Consortia Revealed by Metagenomics.</title>
        <authorList>
            <person name="Peng X."/>
        </authorList>
    </citation>
    <scope>NUCLEOTIDE SEQUENCE</scope>
    <source>
        <strain evidence="14">SIG66</strain>
    </source>
</reference>
<dbReference type="Pfam" id="PF08299">
    <property type="entry name" value="Bac_DnaA_C"/>
    <property type="match status" value="1"/>
</dbReference>
<evidence type="ECO:0000313" key="14">
    <source>
        <dbReference type="EMBL" id="MBE6421025.1"/>
    </source>
</evidence>
<evidence type="ECO:0000256" key="3">
    <source>
        <dbReference type="ARBA" id="ARBA00022705"/>
    </source>
</evidence>
<feature type="region of interest" description="Domain I, interacts with DnaA modulators" evidence="8">
    <location>
        <begin position="1"/>
        <end position="94"/>
    </location>
</feature>
<dbReference type="SMART" id="SM00382">
    <property type="entry name" value="AAA"/>
    <property type="match status" value="1"/>
</dbReference>
<dbReference type="GO" id="GO:0005524">
    <property type="term" value="F:ATP binding"/>
    <property type="evidence" value="ECO:0007669"/>
    <property type="project" value="UniProtKB-UniRule"/>
</dbReference>
<gene>
    <name evidence="8 14" type="primary">dnaA</name>
    <name evidence="14" type="ORF">E7027_02645</name>
</gene>
<feature type="binding site" evidence="8">
    <location>
        <position position="165"/>
    </location>
    <ligand>
        <name>ATP</name>
        <dbReference type="ChEBI" id="CHEBI:30616"/>
    </ligand>
</feature>
<dbReference type="PRINTS" id="PR00051">
    <property type="entry name" value="DNAA"/>
</dbReference>
<evidence type="ECO:0000256" key="4">
    <source>
        <dbReference type="ARBA" id="ARBA00022741"/>
    </source>
</evidence>
<evidence type="ECO:0000256" key="2">
    <source>
        <dbReference type="ARBA" id="ARBA00022490"/>
    </source>
</evidence>
<evidence type="ECO:0000256" key="10">
    <source>
        <dbReference type="RuleBase" id="RU000577"/>
    </source>
</evidence>
<dbReference type="GO" id="GO:0005886">
    <property type="term" value="C:plasma membrane"/>
    <property type="evidence" value="ECO:0007669"/>
    <property type="project" value="TreeGrafter"/>
</dbReference>
<evidence type="ECO:0000256" key="6">
    <source>
        <dbReference type="ARBA" id="ARBA00023121"/>
    </source>
</evidence>
<dbReference type="CDD" id="cd00009">
    <property type="entry name" value="AAA"/>
    <property type="match status" value="1"/>
</dbReference>
<dbReference type="Pfam" id="PF11638">
    <property type="entry name" value="DnaA_N"/>
    <property type="match status" value="1"/>
</dbReference>
<feature type="domain" description="AAA+ ATPase" evidence="12">
    <location>
        <begin position="151"/>
        <end position="284"/>
    </location>
</feature>
<dbReference type="InterPro" id="IPR027417">
    <property type="entry name" value="P-loop_NTPase"/>
</dbReference>
<comment type="caution">
    <text evidence="8">Lacks conserved residue(s) required for the propagation of feature annotation.</text>
</comment>
<dbReference type="GO" id="GO:0005737">
    <property type="term" value="C:cytoplasm"/>
    <property type="evidence" value="ECO:0007669"/>
    <property type="project" value="UniProtKB-SubCell"/>
</dbReference>
<organism evidence="14 15">
    <name type="scientific">Candidatus Avelusimicrobium gallicola</name>
    <dbReference type="NCBI Taxonomy" id="2562704"/>
    <lineage>
        <taxon>Bacteria</taxon>
        <taxon>Pseudomonadati</taxon>
        <taxon>Elusimicrobiota</taxon>
        <taxon>Elusimicrobia</taxon>
        <taxon>Elusimicrobiales</taxon>
        <taxon>Elusimicrobiaceae</taxon>
        <taxon>Candidatus Avelusimicrobium</taxon>
    </lineage>
</organism>
<keyword evidence="6 8" id="KW-0446">Lipid-binding</keyword>